<dbReference type="Pfam" id="PF03969">
    <property type="entry name" value="AFG1_ATPase"/>
    <property type="match status" value="1"/>
</dbReference>
<reference evidence="5 6" key="1">
    <citation type="journal article" date="2011" name="Science">
        <title>The Selaginella genome identifies genetic changes associated with the evolution of vascular plants.</title>
        <authorList>
            <person name="Banks J.A."/>
            <person name="Nishiyama T."/>
            <person name="Hasebe M."/>
            <person name="Bowman J.L."/>
            <person name="Gribskov M."/>
            <person name="dePamphilis C."/>
            <person name="Albert V.A."/>
            <person name="Aono N."/>
            <person name="Aoyama T."/>
            <person name="Ambrose B.A."/>
            <person name="Ashton N.W."/>
            <person name="Axtell M.J."/>
            <person name="Barker E."/>
            <person name="Barker M.S."/>
            <person name="Bennetzen J.L."/>
            <person name="Bonawitz N.D."/>
            <person name="Chapple C."/>
            <person name="Cheng C."/>
            <person name="Correa L.G."/>
            <person name="Dacre M."/>
            <person name="DeBarry J."/>
            <person name="Dreyer I."/>
            <person name="Elias M."/>
            <person name="Engstrom E.M."/>
            <person name="Estelle M."/>
            <person name="Feng L."/>
            <person name="Finet C."/>
            <person name="Floyd S.K."/>
            <person name="Frommer W.B."/>
            <person name="Fujita T."/>
            <person name="Gramzow L."/>
            <person name="Gutensohn M."/>
            <person name="Harholt J."/>
            <person name="Hattori M."/>
            <person name="Heyl A."/>
            <person name="Hirai T."/>
            <person name="Hiwatashi Y."/>
            <person name="Ishikawa M."/>
            <person name="Iwata M."/>
            <person name="Karol K.G."/>
            <person name="Koehler B."/>
            <person name="Kolukisaoglu U."/>
            <person name="Kubo M."/>
            <person name="Kurata T."/>
            <person name="Lalonde S."/>
            <person name="Li K."/>
            <person name="Li Y."/>
            <person name="Litt A."/>
            <person name="Lyons E."/>
            <person name="Manning G."/>
            <person name="Maruyama T."/>
            <person name="Michael T.P."/>
            <person name="Mikami K."/>
            <person name="Miyazaki S."/>
            <person name="Morinaga S."/>
            <person name="Murata T."/>
            <person name="Mueller-Roeber B."/>
            <person name="Nelson D.R."/>
            <person name="Obara M."/>
            <person name="Oguri Y."/>
            <person name="Olmstead R.G."/>
            <person name="Onodera N."/>
            <person name="Petersen B.L."/>
            <person name="Pils B."/>
            <person name="Prigge M."/>
            <person name="Rensing S.A."/>
            <person name="Riano-Pachon D.M."/>
            <person name="Roberts A.W."/>
            <person name="Sato Y."/>
            <person name="Scheller H.V."/>
            <person name="Schulz B."/>
            <person name="Schulz C."/>
            <person name="Shakirov E.V."/>
            <person name="Shibagaki N."/>
            <person name="Shinohara N."/>
            <person name="Shippen D.E."/>
            <person name="Soerensen I."/>
            <person name="Sotooka R."/>
            <person name="Sugimoto N."/>
            <person name="Sugita M."/>
            <person name="Sumikawa N."/>
            <person name="Tanurdzic M."/>
            <person name="Theissen G."/>
            <person name="Ulvskov P."/>
            <person name="Wakazuki S."/>
            <person name="Weng J.K."/>
            <person name="Willats W.W."/>
            <person name="Wipf D."/>
            <person name="Wolf P.G."/>
            <person name="Yang L."/>
            <person name="Zimmer A.D."/>
            <person name="Zhu Q."/>
            <person name="Mitros T."/>
            <person name="Hellsten U."/>
            <person name="Loque D."/>
            <person name="Otillar R."/>
            <person name="Salamov A."/>
            <person name="Schmutz J."/>
            <person name="Shapiro H."/>
            <person name="Lindquist E."/>
            <person name="Lucas S."/>
            <person name="Rokhsar D."/>
            <person name="Grigoriev I.V."/>
        </authorList>
    </citation>
    <scope>NUCLEOTIDE SEQUENCE [LARGE SCALE GENOMIC DNA]</scope>
</reference>
<dbReference type="PANTHER" id="PTHR12169">
    <property type="entry name" value="ATPASE N2B"/>
    <property type="match status" value="1"/>
</dbReference>
<evidence type="ECO:0000256" key="3">
    <source>
        <dbReference type="ARBA" id="ARBA00022840"/>
    </source>
</evidence>
<evidence type="ECO:0000256" key="4">
    <source>
        <dbReference type="SAM" id="Coils"/>
    </source>
</evidence>
<keyword evidence="4" id="KW-0175">Coiled coil</keyword>
<dbReference type="Gene3D" id="3.40.50.300">
    <property type="entry name" value="P-loop containing nucleotide triphosphate hydrolases"/>
    <property type="match status" value="1"/>
</dbReference>
<dbReference type="AlphaFoldDB" id="D8SKD5"/>
<proteinExistence type="inferred from homology"/>
<dbReference type="NCBIfam" id="NF040713">
    <property type="entry name" value="ZapE"/>
    <property type="match status" value="1"/>
</dbReference>
<evidence type="ECO:0000256" key="1">
    <source>
        <dbReference type="ARBA" id="ARBA00010322"/>
    </source>
</evidence>
<organism evidence="6">
    <name type="scientific">Selaginella moellendorffii</name>
    <name type="common">Spikemoss</name>
    <dbReference type="NCBI Taxonomy" id="88036"/>
    <lineage>
        <taxon>Eukaryota</taxon>
        <taxon>Viridiplantae</taxon>
        <taxon>Streptophyta</taxon>
        <taxon>Embryophyta</taxon>
        <taxon>Tracheophyta</taxon>
        <taxon>Lycopodiopsida</taxon>
        <taxon>Selaginellales</taxon>
        <taxon>Selaginellaceae</taxon>
        <taxon>Selaginella</taxon>
    </lineage>
</organism>
<dbReference type="GO" id="GO:0005737">
    <property type="term" value="C:cytoplasm"/>
    <property type="evidence" value="ECO:0000318"/>
    <property type="project" value="GO_Central"/>
</dbReference>
<evidence type="ECO:0000256" key="2">
    <source>
        <dbReference type="ARBA" id="ARBA00022741"/>
    </source>
</evidence>
<dbReference type="OMA" id="IHYHNFM"/>
<comment type="similarity">
    <text evidence="1">Belongs to the AFG1 ATPase family.</text>
</comment>
<sequence length="534" mass="61104">GPRARYEEMVALGILKHDEQQHRVASMLELLLENLKIHQKNMELYNIELQSWKRTRHELREQMLEEEAEAEEARKNVQAKRNWRESIAKMFTRQGTLRQVEPGAGKMVARIKREKNLDNLIGRRPLPPESPKGIYLHGNVGCGKTLLMDLLFNSSEGVVKYRRRMHFHAAMLEVHDRMQKIWKEWRSSEKPGDEEEEGELEPRTDSVSPIFDAIADELLKNASDEDEFEGASLLCFDEVQVVDPFTAVALAGIFGRLLNRGLVLVATSNRPFTDLNKDGLQKEVFLKFLERLEKHVCPVSVDNKVDYRRVIADSYNKQKHYFWPLNSQTDEKLRVEWKNAISSLEKNGLTVSSSRVPVMFGRALEIPESCDGVAKFTFEQLCDYPLGAADYMALAQRYHTVFITNIPVMSMKIRDKARRFITLVDELYNHQCQLICTAAAPPDELFLGTDEGPLIDLEGLQFETEAEGTRLRRNVLVSGNVAPVTDHSKVQLLLSGYEEMFAFRRAASRLIEMQTPAYTLERSLMGLSQTSKGT</sequence>
<dbReference type="FunCoup" id="D8SKD5">
    <property type="interactions" value="83"/>
</dbReference>
<dbReference type="KEGG" id="smo:SELMODRAFT_118636"/>
<dbReference type="Gramene" id="EFJ15206">
    <property type="protein sequence ID" value="EFJ15206"/>
    <property type="gene ID" value="SELMODRAFT_118636"/>
</dbReference>
<feature type="non-terminal residue" evidence="5">
    <location>
        <position position="1"/>
    </location>
</feature>
<dbReference type="EMBL" id="GL377624">
    <property type="protein sequence ID" value="EFJ15206.1"/>
    <property type="molecule type" value="Genomic_DNA"/>
</dbReference>
<name>D8SKD5_SELML</name>
<dbReference type="InterPro" id="IPR027417">
    <property type="entry name" value="P-loop_NTPase"/>
</dbReference>
<protein>
    <recommendedName>
        <fullName evidence="7">AAA+ ATPase domain-containing protein</fullName>
    </recommendedName>
</protein>
<evidence type="ECO:0008006" key="7">
    <source>
        <dbReference type="Google" id="ProtNLM"/>
    </source>
</evidence>
<dbReference type="HOGENOM" id="CLU_008681_2_0_1"/>
<dbReference type="GO" id="GO:0005524">
    <property type="term" value="F:ATP binding"/>
    <property type="evidence" value="ECO:0007669"/>
    <property type="project" value="UniProtKB-KW"/>
</dbReference>
<evidence type="ECO:0000313" key="6">
    <source>
        <dbReference type="Proteomes" id="UP000001514"/>
    </source>
</evidence>
<dbReference type="SUPFAM" id="SSF52540">
    <property type="entry name" value="P-loop containing nucleoside triphosphate hydrolases"/>
    <property type="match status" value="1"/>
</dbReference>
<dbReference type="InParanoid" id="D8SKD5"/>
<feature type="coiled-coil region" evidence="4">
    <location>
        <begin position="28"/>
        <end position="80"/>
    </location>
</feature>
<keyword evidence="3" id="KW-0067">ATP-binding</keyword>
<dbReference type="GO" id="GO:0005739">
    <property type="term" value="C:mitochondrion"/>
    <property type="evidence" value="ECO:0000318"/>
    <property type="project" value="GO_Central"/>
</dbReference>
<evidence type="ECO:0000313" key="5">
    <source>
        <dbReference type="EMBL" id="EFJ15206.1"/>
    </source>
</evidence>
<keyword evidence="2" id="KW-0547">Nucleotide-binding</keyword>
<dbReference type="Proteomes" id="UP000001514">
    <property type="component" value="Unassembled WGS sequence"/>
</dbReference>
<keyword evidence="6" id="KW-1185">Reference proteome</keyword>
<accession>D8SKD5</accession>
<dbReference type="eggNOG" id="KOG2383">
    <property type="taxonomic scope" value="Eukaryota"/>
</dbReference>
<gene>
    <name evidence="5" type="ORF">SELMODRAFT_118636</name>
</gene>
<dbReference type="PANTHER" id="PTHR12169:SF6">
    <property type="entry name" value="AFG1-LIKE ATPASE"/>
    <property type="match status" value="1"/>
</dbReference>
<dbReference type="InterPro" id="IPR005654">
    <property type="entry name" value="ATPase_AFG1-like"/>
</dbReference>
<dbReference type="GO" id="GO:0016887">
    <property type="term" value="F:ATP hydrolysis activity"/>
    <property type="evidence" value="ECO:0000318"/>
    <property type="project" value="GO_Central"/>
</dbReference>